<dbReference type="CDD" id="cd10559">
    <property type="entry name" value="W-FDH"/>
    <property type="match status" value="1"/>
</dbReference>
<dbReference type="PANTHER" id="PTHR43545:SF4">
    <property type="entry name" value="IRON-SULFUR PROTEIN"/>
    <property type="match status" value="1"/>
</dbReference>
<dbReference type="PROSITE" id="PS51379">
    <property type="entry name" value="4FE4S_FER_2"/>
    <property type="match status" value="1"/>
</dbReference>
<reference evidence="8" key="1">
    <citation type="submission" date="2010-05" db="EMBL/GenBank/DDBJ databases">
        <title>The draft genome of Desulfonatronospira thiodismutans ASO3-1.</title>
        <authorList>
            <consortium name="US DOE Joint Genome Institute (JGI-PGF)"/>
            <person name="Lucas S."/>
            <person name="Copeland A."/>
            <person name="Lapidus A."/>
            <person name="Cheng J.-F."/>
            <person name="Bruce D."/>
            <person name="Goodwin L."/>
            <person name="Pitluck S."/>
            <person name="Chertkov O."/>
            <person name="Brettin T."/>
            <person name="Detter J.C."/>
            <person name="Han C."/>
            <person name="Land M.L."/>
            <person name="Hauser L."/>
            <person name="Kyrpides N."/>
            <person name="Mikhailova N."/>
            <person name="Muyzer G."/>
            <person name="Woyke T."/>
        </authorList>
    </citation>
    <scope>NUCLEOTIDE SEQUENCE [LARGE SCALE GENOMIC DNA]</scope>
    <source>
        <strain evidence="8">ASO3-1</strain>
    </source>
</reference>
<dbReference type="PIRSF" id="PIRSF036298">
    <property type="entry name" value="FDH_4Fe4S"/>
    <property type="match status" value="1"/>
</dbReference>
<dbReference type="RefSeq" id="WP_008869638.1">
    <property type="nucleotide sequence ID" value="NZ_ACJN02000002.1"/>
</dbReference>
<keyword evidence="9" id="KW-1185">Reference proteome</keyword>
<organism evidence="8 9">
    <name type="scientific">Desulfonatronospira thiodismutans ASO3-1</name>
    <dbReference type="NCBI Taxonomy" id="555779"/>
    <lineage>
        <taxon>Bacteria</taxon>
        <taxon>Pseudomonadati</taxon>
        <taxon>Thermodesulfobacteriota</taxon>
        <taxon>Desulfovibrionia</taxon>
        <taxon>Desulfovibrionales</taxon>
        <taxon>Desulfonatronovibrionaceae</taxon>
        <taxon>Desulfonatronospira</taxon>
    </lineage>
</organism>
<dbReference type="Pfam" id="PF13247">
    <property type="entry name" value="Fer4_11"/>
    <property type="match status" value="1"/>
</dbReference>
<dbReference type="eggNOG" id="COG0437">
    <property type="taxonomic scope" value="Bacteria"/>
</dbReference>
<dbReference type="InterPro" id="IPR051555">
    <property type="entry name" value="FDH_Electron_Transfer_Unit"/>
</dbReference>
<dbReference type="OrthoDB" id="9789030at2"/>
<evidence type="ECO:0000259" key="7">
    <source>
        <dbReference type="PROSITE" id="PS51379"/>
    </source>
</evidence>
<accession>D6SNI4</accession>
<evidence type="ECO:0000256" key="4">
    <source>
        <dbReference type="ARBA" id="ARBA00022737"/>
    </source>
</evidence>
<protein>
    <submittedName>
        <fullName evidence="8">Formate dehydrogenase, beta subunit, putative</fullName>
    </submittedName>
</protein>
<proteinExistence type="predicted"/>
<dbReference type="SUPFAM" id="SSF54862">
    <property type="entry name" value="4Fe-4S ferredoxins"/>
    <property type="match status" value="1"/>
</dbReference>
<dbReference type="InterPro" id="IPR014603">
    <property type="entry name" value="Formate_DH_Fe-S_su"/>
</dbReference>
<evidence type="ECO:0000256" key="1">
    <source>
        <dbReference type="ARBA" id="ARBA00004196"/>
    </source>
</evidence>
<evidence type="ECO:0000313" key="9">
    <source>
        <dbReference type="Proteomes" id="UP000005496"/>
    </source>
</evidence>
<feature type="domain" description="4Fe-4S ferredoxin-type" evidence="7">
    <location>
        <begin position="3"/>
        <end position="33"/>
    </location>
</feature>
<evidence type="ECO:0000256" key="2">
    <source>
        <dbReference type="ARBA" id="ARBA00022485"/>
    </source>
</evidence>
<dbReference type="PANTHER" id="PTHR43545">
    <property type="entry name" value="FORMATE DEHYDROGENASE, NITRATE-INDUCIBLE, IRON-SULFUR SUBUNIT"/>
    <property type="match status" value="1"/>
</dbReference>
<comment type="caution">
    <text evidence="8">The sequence shown here is derived from an EMBL/GenBank/DDBJ whole genome shotgun (WGS) entry which is preliminary data.</text>
</comment>
<keyword evidence="5" id="KW-0408">Iron</keyword>
<dbReference type="EMBL" id="ACJN02000002">
    <property type="protein sequence ID" value="EFI34310.1"/>
    <property type="molecule type" value="Genomic_DNA"/>
</dbReference>
<dbReference type="InterPro" id="IPR017896">
    <property type="entry name" value="4Fe4S_Fe-S-bd"/>
</dbReference>
<evidence type="ECO:0000256" key="6">
    <source>
        <dbReference type="ARBA" id="ARBA00023014"/>
    </source>
</evidence>
<evidence type="ECO:0000256" key="3">
    <source>
        <dbReference type="ARBA" id="ARBA00022723"/>
    </source>
</evidence>
<evidence type="ECO:0000256" key="5">
    <source>
        <dbReference type="ARBA" id="ARBA00023004"/>
    </source>
</evidence>
<name>D6SNI4_9BACT</name>
<keyword evidence="3" id="KW-0479">Metal-binding</keyword>
<evidence type="ECO:0000313" key="8">
    <source>
        <dbReference type="EMBL" id="EFI34310.1"/>
    </source>
</evidence>
<dbReference type="Gene3D" id="3.30.70.20">
    <property type="match status" value="2"/>
</dbReference>
<comment type="subcellular location">
    <subcellularLocation>
        <location evidence="1">Cell envelope</location>
    </subcellularLocation>
</comment>
<keyword evidence="2" id="KW-0004">4Fe-4S</keyword>
<keyword evidence="6" id="KW-0411">Iron-sulfur</keyword>
<dbReference type="GO" id="GO:0030313">
    <property type="term" value="C:cell envelope"/>
    <property type="evidence" value="ECO:0007669"/>
    <property type="project" value="UniProtKB-SubCell"/>
</dbReference>
<dbReference type="Proteomes" id="UP000005496">
    <property type="component" value="Unassembled WGS sequence"/>
</dbReference>
<dbReference type="GO" id="GO:0051539">
    <property type="term" value="F:4 iron, 4 sulfur cluster binding"/>
    <property type="evidence" value="ECO:0007669"/>
    <property type="project" value="UniProtKB-KW"/>
</dbReference>
<gene>
    <name evidence="8" type="ORF">Dthio_PD1661</name>
</gene>
<dbReference type="GO" id="GO:0015944">
    <property type="term" value="P:formate oxidation"/>
    <property type="evidence" value="ECO:0007669"/>
    <property type="project" value="InterPro"/>
</dbReference>
<sequence>MGKGFFIDLTKCTACRGCQVACKQWHKLPAEDTHNWGSYQNPEDLSFITYKLVRFEELVENGQVKDWLFFPDQCRHCISPPCKMVGDMDDEQAILQEYETGTVMFTGRTKNLFPDEIRDSCPYDIPREDEESGVISKCDMCFDRVINGMLPACVLACPTGSMHFGDLEDMKAMAEERLEEVKQIYPDAVLGDPNSVRVIYLFHRKPSDFFHSAVASLHGPKRFTRKEAFARLFRNNRPRV</sequence>
<keyword evidence="4" id="KW-0677">Repeat</keyword>
<dbReference type="GO" id="GO:0045333">
    <property type="term" value="P:cellular respiration"/>
    <property type="evidence" value="ECO:0007669"/>
    <property type="project" value="InterPro"/>
</dbReference>
<dbReference type="GO" id="GO:0046872">
    <property type="term" value="F:metal ion binding"/>
    <property type="evidence" value="ECO:0007669"/>
    <property type="project" value="UniProtKB-KW"/>
</dbReference>
<dbReference type="AlphaFoldDB" id="D6SNI4"/>